<evidence type="ECO:0000313" key="3">
    <source>
        <dbReference type="WBParaSite" id="Pan_g8710.t1"/>
    </source>
</evidence>
<keyword evidence="1" id="KW-0812">Transmembrane</keyword>
<organism evidence="2 3">
    <name type="scientific">Panagrellus redivivus</name>
    <name type="common">Microworm</name>
    <dbReference type="NCBI Taxonomy" id="6233"/>
    <lineage>
        <taxon>Eukaryota</taxon>
        <taxon>Metazoa</taxon>
        <taxon>Ecdysozoa</taxon>
        <taxon>Nematoda</taxon>
        <taxon>Chromadorea</taxon>
        <taxon>Rhabditida</taxon>
        <taxon>Tylenchina</taxon>
        <taxon>Panagrolaimomorpha</taxon>
        <taxon>Panagrolaimoidea</taxon>
        <taxon>Panagrolaimidae</taxon>
        <taxon>Panagrellus</taxon>
    </lineage>
</organism>
<protein>
    <submittedName>
        <fullName evidence="3">Col_cuticle_N domain-containing protein</fullName>
    </submittedName>
</protein>
<evidence type="ECO:0000256" key="1">
    <source>
        <dbReference type="SAM" id="Phobius"/>
    </source>
</evidence>
<accession>A0A7E4W9W1</accession>
<proteinExistence type="predicted"/>
<reference evidence="3" key="2">
    <citation type="submission" date="2020-10" db="UniProtKB">
        <authorList>
            <consortium name="WormBaseParasite"/>
        </authorList>
    </citation>
    <scope>IDENTIFICATION</scope>
</reference>
<keyword evidence="1" id="KW-0472">Membrane</keyword>
<keyword evidence="2" id="KW-1185">Reference proteome</keyword>
<name>A0A7E4W9W1_PANRE</name>
<dbReference type="Proteomes" id="UP000492821">
    <property type="component" value="Unassembled WGS sequence"/>
</dbReference>
<sequence length="119" mass="14010">MQTHFWCFLWYFSGLCNDVIVYTDYFRNDDKVNVPAVKEGRKYVERYGVTILLCSVAFIVLLSMTVHFATFSYDENAPQICNMCAKLRTEKNFRIGNNSTKTEDARRVCIWFTKFNCVQ</sequence>
<evidence type="ECO:0000313" key="2">
    <source>
        <dbReference type="Proteomes" id="UP000492821"/>
    </source>
</evidence>
<reference evidence="2" key="1">
    <citation type="journal article" date="2013" name="Genetics">
        <title>The draft genome and transcriptome of Panagrellus redivivus are shaped by the harsh demands of a free-living lifestyle.</title>
        <authorList>
            <person name="Srinivasan J."/>
            <person name="Dillman A.R."/>
            <person name="Macchietto M.G."/>
            <person name="Heikkinen L."/>
            <person name="Lakso M."/>
            <person name="Fracchia K.M."/>
            <person name="Antoshechkin I."/>
            <person name="Mortazavi A."/>
            <person name="Wong G."/>
            <person name="Sternberg P.W."/>
        </authorList>
    </citation>
    <scope>NUCLEOTIDE SEQUENCE [LARGE SCALE GENOMIC DNA]</scope>
    <source>
        <strain evidence="2">MT8872</strain>
    </source>
</reference>
<dbReference type="AlphaFoldDB" id="A0A7E4W9W1"/>
<dbReference type="WBParaSite" id="Pan_g8710.t1">
    <property type="protein sequence ID" value="Pan_g8710.t1"/>
    <property type="gene ID" value="Pan_g8710"/>
</dbReference>
<feature type="transmembrane region" description="Helical" evidence="1">
    <location>
        <begin position="47"/>
        <end position="73"/>
    </location>
</feature>
<keyword evidence="1" id="KW-1133">Transmembrane helix</keyword>